<evidence type="ECO:0000256" key="7">
    <source>
        <dbReference type="ARBA" id="ARBA00022723"/>
    </source>
</evidence>
<evidence type="ECO:0000256" key="10">
    <source>
        <dbReference type="ARBA" id="ARBA00023216"/>
    </source>
</evidence>
<evidence type="ECO:0000256" key="2">
    <source>
        <dbReference type="ARBA" id="ARBA00004550"/>
    </source>
</evidence>
<keyword evidence="9 15" id="KW-0106">Calcium</keyword>
<comment type="similarity">
    <text evidence="3 15">Belongs to the annexin family.</text>
</comment>
<keyword evidence="16" id="KW-1185">Reference proteome</keyword>
<evidence type="ECO:0000256" key="11">
    <source>
        <dbReference type="ARBA" id="ARBA00023302"/>
    </source>
</evidence>
<proteinExistence type="inferred from homology"/>
<evidence type="ECO:0000256" key="13">
    <source>
        <dbReference type="ARBA" id="ARBA00060393"/>
    </source>
</evidence>
<dbReference type="FunFam" id="1.10.220.10:FF:000003">
    <property type="entry name" value="Annexin"/>
    <property type="match status" value="1"/>
</dbReference>
<dbReference type="InterPro" id="IPR037104">
    <property type="entry name" value="Annexin_sf"/>
</dbReference>
<name>A0A1I8IQT4_9PLAT</name>
<evidence type="ECO:0000313" key="16">
    <source>
        <dbReference type="Proteomes" id="UP000095280"/>
    </source>
</evidence>
<dbReference type="PROSITE" id="PS51897">
    <property type="entry name" value="ANNEXIN_2"/>
    <property type="match status" value="4"/>
</dbReference>
<dbReference type="FunFam" id="1.10.220.10:FF:000002">
    <property type="entry name" value="Annexin"/>
    <property type="match status" value="1"/>
</dbReference>
<dbReference type="InterPro" id="IPR001464">
    <property type="entry name" value="Annexin"/>
</dbReference>
<dbReference type="PRINTS" id="PR00196">
    <property type="entry name" value="ANNEXIN"/>
</dbReference>
<dbReference type="GO" id="GO:0005886">
    <property type="term" value="C:plasma membrane"/>
    <property type="evidence" value="ECO:0007669"/>
    <property type="project" value="TreeGrafter"/>
</dbReference>
<dbReference type="GO" id="GO:0043657">
    <property type="term" value="C:host cell"/>
    <property type="evidence" value="ECO:0007669"/>
    <property type="project" value="UniProtKB-SubCell"/>
</dbReference>
<dbReference type="GO" id="GO:0005737">
    <property type="term" value="C:cytoplasm"/>
    <property type="evidence" value="ECO:0007669"/>
    <property type="project" value="TreeGrafter"/>
</dbReference>
<dbReference type="GO" id="GO:0005509">
    <property type="term" value="F:calcium ion binding"/>
    <property type="evidence" value="ECO:0007669"/>
    <property type="project" value="InterPro"/>
</dbReference>
<dbReference type="AlphaFoldDB" id="A0A1I8IQT4"/>
<protein>
    <recommendedName>
        <fullName evidence="14 15">Annexin</fullName>
    </recommendedName>
</protein>
<evidence type="ECO:0000256" key="6">
    <source>
        <dbReference type="ARBA" id="ARBA00022553"/>
    </source>
</evidence>
<dbReference type="SMART" id="SM00335">
    <property type="entry name" value="ANX"/>
    <property type="match status" value="4"/>
</dbReference>
<accession>A0A1I8IQT4</accession>
<evidence type="ECO:0000256" key="5">
    <source>
        <dbReference type="ARBA" id="ARBA00022525"/>
    </source>
</evidence>
<dbReference type="InterPro" id="IPR018252">
    <property type="entry name" value="Annexin_repeat_CS"/>
</dbReference>
<organism evidence="16 17">
    <name type="scientific">Macrostomum lignano</name>
    <dbReference type="NCBI Taxonomy" id="282301"/>
    <lineage>
        <taxon>Eukaryota</taxon>
        <taxon>Metazoa</taxon>
        <taxon>Spiralia</taxon>
        <taxon>Lophotrochozoa</taxon>
        <taxon>Platyhelminthes</taxon>
        <taxon>Rhabditophora</taxon>
        <taxon>Macrostomorpha</taxon>
        <taxon>Macrostomida</taxon>
        <taxon>Macrostomidae</taxon>
        <taxon>Macrostomum</taxon>
    </lineage>
</organism>
<keyword evidence="6" id="KW-0597">Phosphoprotein</keyword>
<keyword evidence="7" id="KW-0479">Metal-binding</keyword>
<sequence>LTLAHHSLSSRCRQESSTMRLTRSVYSRQLLVSSSAAAMLAGECGFGSPSNDCREVSTARTSYEVLHWFCRMSKQMEPSAYTFGWNMEVRNFTAGGLFGYSSVKVMLSLNTPPSNAVSSGPRMTAFHTMMFSSVGQAPTPGGGSFCIICRSFIRRRRAAVDMTLAGVAAYSDLAVETAGADLRAGGCMTALHDREASLEARHRHLLRNALGIRFHYFNYPLSLQLGLRLDSAQLFSTSGPPPVFSSLRLSASSLRLSASSLRLSASSLRLSASSLRLPGVRPAVSSVSLGLKFSAGAPQGSPAGSSLRSSSAGGASCGVLGLSRFPILCRGASGLACRIVSSLAFRIVSSLIVCRGASCGVLGLSRFPILCRGASGLACRIVSSLAFRIVSSLIVCRGCVLRCPRSLSVQILGRGASGLACRIVSSLIACRIVSSLIACQIASLIRYNKQFWLQTWPTALHTSTSKTCPVSMAMSRADQPLNAQTEAGRLYKAMKGLGTDEKTIIDVMARRPSHQRAEIARAFKTAYGKELVDAFKSELSGSFYKTCKSLCYVLCEFDAICLREAMEGIGTDEEALIDILTTRSNYQIRAIKEAFERLFHRNLESDVRSETSGDFRKVLVSLLTAGREEGPVRPEAVAADAETLYRAGEGRLGTDEDTLNRLLCSRSPAHVAAVADAYKKKRHRGLQDAIAAETSGDYRNALLSVVSFAEDPARQVYAVSSPCRHVAGMLYRSMKGAGTNDRRLQRTIIGFCESDMPAVKAAFQRQYGESLAVMIRGDTSGDYERVLLTLIGDA</sequence>
<dbReference type="FunFam" id="1.10.220.10:FF:000001">
    <property type="entry name" value="Annexin"/>
    <property type="match status" value="1"/>
</dbReference>
<dbReference type="GO" id="GO:0005576">
    <property type="term" value="C:extracellular region"/>
    <property type="evidence" value="ECO:0007669"/>
    <property type="project" value="UniProtKB-SubCell"/>
</dbReference>
<evidence type="ECO:0000256" key="1">
    <source>
        <dbReference type="ARBA" id="ARBA00004340"/>
    </source>
</evidence>
<evidence type="ECO:0000256" key="9">
    <source>
        <dbReference type="ARBA" id="ARBA00022837"/>
    </source>
</evidence>
<evidence type="ECO:0000256" key="4">
    <source>
        <dbReference type="ARBA" id="ARBA00011738"/>
    </source>
</evidence>
<dbReference type="WBParaSite" id="maker-uti_cns_0015138-snap-gene-0.2-mRNA-1">
    <property type="protein sequence ID" value="maker-uti_cns_0015138-snap-gene-0.2-mRNA-1"/>
    <property type="gene ID" value="maker-uti_cns_0015138-snap-gene-0.2"/>
</dbReference>
<dbReference type="GO" id="GO:0001786">
    <property type="term" value="F:phosphatidylserine binding"/>
    <property type="evidence" value="ECO:0007669"/>
    <property type="project" value="TreeGrafter"/>
</dbReference>
<dbReference type="FunFam" id="1.10.220.10:FF:000005">
    <property type="entry name" value="Annexin"/>
    <property type="match status" value="1"/>
</dbReference>
<dbReference type="GO" id="GO:0005544">
    <property type="term" value="F:calcium-dependent phospholipid binding"/>
    <property type="evidence" value="ECO:0007669"/>
    <property type="project" value="UniProtKB-KW"/>
</dbReference>
<dbReference type="GO" id="GO:0012506">
    <property type="term" value="C:vesicle membrane"/>
    <property type="evidence" value="ECO:0007669"/>
    <property type="project" value="TreeGrafter"/>
</dbReference>
<evidence type="ECO:0000256" key="14">
    <source>
        <dbReference type="ARBA" id="ARBA00077076"/>
    </source>
</evidence>
<evidence type="ECO:0000256" key="15">
    <source>
        <dbReference type="RuleBase" id="RU003540"/>
    </source>
</evidence>
<dbReference type="Gene3D" id="1.10.220.10">
    <property type="entry name" value="Annexin"/>
    <property type="match status" value="4"/>
</dbReference>
<dbReference type="PANTHER" id="PTHR10502:SF102">
    <property type="entry name" value="ANNEXIN B11"/>
    <property type="match status" value="1"/>
</dbReference>
<evidence type="ECO:0000256" key="8">
    <source>
        <dbReference type="ARBA" id="ARBA00022737"/>
    </source>
</evidence>
<keyword evidence="5" id="KW-0964">Secreted</keyword>
<comment type="subunit">
    <text evidence="4">Homodimer.</text>
</comment>
<evidence type="ECO:0000313" key="17">
    <source>
        <dbReference type="WBParaSite" id="maker-uti_cns_0015138-snap-gene-0.2-mRNA-1"/>
    </source>
</evidence>
<keyword evidence="10 15" id="KW-0041">Annexin</keyword>
<comment type="domain">
    <text evidence="15">A pair of annexin repeats may form one binding site for calcium and phospholipid.</text>
</comment>
<reference evidence="17" key="1">
    <citation type="submission" date="2016-11" db="UniProtKB">
        <authorList>
            <consortium name="WormBaseParasite"/>
        </authorList>
    </citation>
    <scope>IDENTIFICATION</scope>
</reference>
<dbReference type="Pfam" id="PF00191">
    <property type="entry name" value="Annexin"/>
    <property type="match status" value="4"/>
</dbReference>
<dbReference type="InterPro" id="IPR018502">
    <property type="entry name" value="Annexin_repeat"/>
</dbReference>
<dbReference type="GO" id="GO:0005634">
    <property type="term" value="C:nucleus"/>
    <property type="evidence" value="ECO:0007669"/>
    <property type="project" value="TreeGrafter"/>
</dbReference>
<comment type="subcellular location">
    <subcellularLocation>
        <location evidence="1">Host cell</location>
    </subcellularLocation>
    <subcellularLocation>
        <location evidence="2">Secreted</location>
        <location evidence="2">Extracellular exosome</location>
    </subcellularLocation>
    <subcellularLocation>
        <location evidence="13">Tegument</location>
    </subcellularLocation>
</comment>
<comment type="function">
    <text evidence="12">Involved in reproduction of the worm. Involved in host-parasite interaction. Delivered into the host cell by means of parasite exosomes. Binds to acidic phospholipid membranes in a calcium-dependent manner in vitro. Causes aggregation of liposomes in the presence of calcium, but not in its absence. Likely to promote membrane fusion. May provide structural integrity within the tegument.</text>
</comment>
<dbReference type="PROSITE" id="PS00223">
    <property type="entry name" value="ANNEXIN_1"/>
    <property type="match status" value="2"/>
</dbReference>
<keyword evidence="11 15" id="KW-0111">Calcium/phospholipid-binding</keyword>
<evidence type="ECO:0000256" key="12">
    <source>
        <dbReference type="ARBA" id="ARBA00059330"/>
    </source>
</evidence>
<keyword evidence="8 15" id="KW-0677">Repeat</keyword>
<dbReference type="PANTHER" id="PTHR10502">
    <property type="entry name" value="ANNEXIN"/>
    <property type="match status" value="1"/>
</dbReference>
<dbReference type="Proteomes" id="UP000095280">
    <property type="component" value="Unplaced"/>
</dbReference>
<dbReference type="SUPFAM" id="SSF47874">
    <property type="entry name" value="Annexin"/>
    <property type="match status" value="1"/>
</dbReference>
<evidence type="ECO:0000256" key="3">
    <source>
        <dbReference type="ARBA" id="ARBA00007831"/>
    </source>
</evidence>